<dbReference type="SUPFAM" id="SSF56112">
    <property type="entry name" value="Protein kinase-like (PK-like)"/>
    <property type="match status" value="1"/>
</dbReference>
<dbReference type="AlphaFoldDB" id="A0AAV0IGX2"/>
<dbReference type="PROSITE" id="PS50011">
    <property type="entry name" value="PROTEIN_KINASE_DOM"/>
    <property type="match status" value="1"/>
</dbReference>
<dbReference type="InterPro" id="IPR017441">
    <property type="entry name" value="Protein_kinase_ATP_BS"/>
</dbReference>
<comment type="caution">
    <text evidence="3">The sequence shown here is derived from an EMBL/GenBank/DDBJ whole genome shotgun (WGS) entry which is preliminary data.</text>
</comment>
<dbReference type="InterPro" id="IPR001245">
    <property type="entry name" value="Ser-Thr/Tyr_kinase_cat_dom"/>
</dbReference>
<dbReference type="EMBL" id="CAMGYJ010000003">
    <property type="protein sequence ID" value="CAI0396741.1"/>
    <property type="molecule type" value="Genomic_DNA"/>
</dbReference>
<dbReference type="Proteomes" id="UP001154282">
    <property type="component" value="Unassembled WGS sequence"/>
</dbReference>
<keyword evidence="1" id="KW-0547">Nucleotide-binding</keyword>
<sequence>MSSCLLIFWYKKRGKRDTLPVDDSQLLLSYHDLHKATDGFSATNLIGVGSFGSVIAVKVFNLQRSGASRSFMAECAALKNIRHRNLLRILTVCSGVDYQMNDFKALIYEFLANGSLEEWLHPRFNAAIDVATAMDYLHHQSGTPIVHCDLKPNNGRASSSIGVKGTVGYAPPEYGMGNKVSIQGDVYSYGILLFEIFTGKRPADEIFKNDLSLRNFVGNALSEKLISKVVDPILLNELSLGQATHSNVTSSSNSSEEANYNKCHILEEAVISILEIGVACSPDYPEERVSMSEVVTRLVSSKRLLRDKLARRRMGGR</sequence>
<evidence type="ECO:0000256" key="1">
    <source>
        <dbReference type="PROSITE-ProRule" id="PRU10141"/>
    </source>
</evidence>
<dbReference type="GO" id="GO:0004672">
    <property type="term" value="F:protein kinase activity"/>
    <property type="evidence" value="ECO:0007669"/>
    <property type="project" value="InterPro"/>
</dbReference>
<dbReference type="InterPro" id="IPR011009">
    <property type="entry name" value="Kinase-like_dom_sf"/>
</dbReference>
<evidence type="ECO:0000313" key="3">
    <source>
        <dbReference type="EMBL" id="CAI0396741.1"/>
    </source>
</evidence>
<dbReference type="SMART" id="SM00220">
    <property type="entry name" value="S_TKc"/>
    <property type="match status" value="1"/>
</dbReference>
<accession>A0AAV0IGX2</accession>
<dbReference type="PANTHER" id="PTHR48055">
    <property type="entry name" value="LEUCINE-RICH REPEAT RECEPTOR PROTEIN KINASE EMS1"/>
    <property type="match status" value="1"/>
</dbReference>
<dbReference type="Pfam" id="PF07714">
    <property type="entry name" value="PK_Tyr_Ser-Thr"/>
    <property type="match status" value="1"/>
</dbReference>
<feature type="domain" description="Protein kinase" evidence="2">
    <location>
        <begin position="40"/>
        <end position="305"/>
    </location>
</feature>
<evidence type="ECO:0000259" key="2">
    <source>
        <dbReference type="PROSITE" id="PS50011"/>
    </source>
</evidence>
<reference evidence="3" key="1">
    <citation type="submission" date="2022-08" db="EMBL/GenBank/DDBJ databases">
        <authorList>
            <person name="Gutierrez-Valencia J."/>
        </authorList>
    </citation>
    <scope>NUCLEOTIDE SEQUENCE</scope>
</reference>
<dbReference type="Pfam" id="PF00069">
    <property type="entry name" value="Pkinase"/>
    <property type="match status" value="1"/>
</dbReference>
<dbReference type="InterPro" id="IPR051564">
    <property type="entry name" value="LRR_receptor-like_kinase"/>
</dbReference>
<evidence type="ECO:0000313" key="4">
    <source>
        <dbReference type="Proteomes" id="UP001154282"/>
    </source>
</evidence>
<gene>
    <name evidence="3" type="ORF">LITE_LOCUS9264</name>
</gene>
<protein>
    <recommendedName>
        <fullName evidence="2">Protein kinase domain-containing protein</fullName>
    </recommendedName>
</protein>
<dbReference type="GO" id="GO:0005524">
    <property type="term" value="F:ATP binding"/>
    <property type="evidence" value="ECO:0007669"/>
    <property type="project" value="UniProtKB-UniRule"/>
</dbReference>
<dbReference type="PANTHER" id="PTHR48055:SF55">
    <property type="entry name" value="PROTEIN KINASE DOMAIN-CONTAINING PROTEIN"/>
    <property type="match status" value="1"/>
</dbReference>
<proteinExistence type="predicted"/>
<dbReference type="InterPro" id="IPR000719">
    <property type="entry name" value="Prot_kinase_dom"/>
</dbReference>
<dbReference type="GO" id="GO:0016020">
    <property type="term" value="C:membrane"/>
    <property type="evidence" value="ECO:0007669"/>
    <property type="project" value="TreeGrafter"/>
</dbReference>
<organism evidence="3 4">
    <name type="scientific">Linum tenue</name>
    <dbReference type="NCBI Taxonomy" id="586396"/>
    <lineage>
        <taxon>Eukaryota</taxon>
        <taxon>Viridiplantae</taxon>
        <taxon>Streptophyta</taxon>
        <taxon>Embryophyta</taxon>
        <taxon>Tracheophyta</taxon>
        <taxon>Spermatophyta</taxon>
        <taxon>Magnoliopsida</taxon>
        <taxon>eudicotyledons</taxon>
        <taxon>Gunneridae</taxon>
        <taxon>Pentapetalae</taxon>
        <taxon>rosids</taxon>
        <taxon>fabids</taxon>
        <taxon>Malpighiales</taxon>
        <taxon>Linaceae</taxon>
        <taxon>Linum</taxon>
    </lineage>
</organism>
<name>A0AAV0IGX2_9ROSI</name>
<dbReference type="PROSITE" id="PS00107">
    <property type="entry name" value="PROTEIN_KINASE_ATP"/>
    <property type="match status" value="1"/>
</dbReference>
<feature type="binding site" evidence="1">
    <location>
        <position position="79"/>
    </location>
    <ligand>
        <name>ATP</name>
        <dbReference type="ChEBI" id="CHEBI:30616"/>
    </ligand>
</feature>
<keyword evidence="4" id="KW-1185">Reference proteome</keyword>
<keyword evidence="1" id="KW-0067">ATP-binding</keyword>
<dbReference type="Gene3D" id="1.10.510.10">
    <property type="entry name" value="Transferase(Phosphotransferase) domain 1"/>
    <property type="match status" value="2"/>
</dbReference>